<sequence length="260" mass="29823">MKLSGIRSFLVGLITLLAVANTLYFFIADWKLPSGFNEWSQYGACITATLFLYLAVIPIYTSHLKKNEDEKRYKIEKEEEAKIAENKKQQATADEKIALYRKEANRFVSQNHIEGKEAFKQFREDFLSAIEPFIASINGHIPEKLRNQYCGISQRMLTGEYSSAVQFVNATLKIINDLEDLQETVLYKGDLIEALKLEIKQDELLVFMCWYISELSTPEKRASFRRHKLLNQCVIPLPNSSVLGLTGQVDLMREMGGRQP</sequence>
<accession>A0ABX7JSC7</accession>
<evidence type="ECO:0000313" key="4">
    <source>
        <dbReference type="Proteomes" id="UP000663249"/>
    </source>
</evidence>
<protein>
    <recommendedName>
        <fullName evidence="5">DUF4760 domain-containing protein</fullName>
    </recommendedName>
</protein>
<evidence type="ECO:0008006" key="5">
    <source>
        <dbReference type="Google" id="ProtNLM"/>
    </source>
</evidence>
<proteinExistence type="predicted"/>
<keyword evidence="1" id="KW-0175">Coiled coil</keyword>
<gene>
    <name evidence="3" type="ORF">JTY93_18715</name>
</gene>
<keyword evidence="2" id="KW-1133">Transmembrane helix</keyword>
<evidence type="ECO:0000313" key="3">
    <source>
        <dbReference type="EMBL" id="QSB38291.1"/>
    </source>
</evidence>
<organism evidence="3 4">
    <name type="scientific">Pseudomonas hygromyciniae</name>
    <dbReference type="NCBI Taxonomy" id="2812000"/>
    <lineage>
        <taxon>Bacteria</taxon>
        <taxon>Pseudomonadati</taxon>
        <taxon>Pseudomonadota</taxon>
        <taxon>Gammaproteobacteria</taxon>
        <taxon>Pseudomonadales</taxon>
        <taxon>Pseudomonadaceae</taxon>
        <taxon>Pseudomonas</taxon>
    </lineage>
</organism>
<keyword evidence="2" id="KW-0472">Membrane</keyword>
<feature type="transmembrane region" description="Helical" evidence="2">
    <location>
        <begin position="39"/>
        <end position="61"/>
    </location>
</feature>
<keyword evidence="2" id="KW-0812">Transmembrane</keyword>
<dbReference type="Proteomes" id="UP000663249">
    <property type="component" value="Chromosome"/>
</dbReference>
<reference evidence="3 4" key="1">
    <citation type="submission" date="2021-02" db="EMBL/GenBank/DDBJ databases">
        <title>Genomic and phenotypic characterization of Pseudomonas hygromyciniae, a novel bacterial species discovered from a commercially purchased antibiotic vial.</title>
        <authorList>
            <person name="Turner T.L."/>
            <person name="Mitra S.D."/>
            <person name="Kochan T.J."/>
            <person name="Pincus N.B."/>
            <person name="Lebrun-Corbin M."/>
            <person name="Cheung B."/>
            <person name="Gatesy S.W."/>
            <person name="Afzal T."/>
            <person name="Ozer E.A."/>
            <person name="Hauser A.R."/>
        </authorList>
    </citation>
    <scope>NUCLEOTIDE SEQUENCE [LARGE SCALE GENOMIC DNA]</scope>
    <source>
        <strain evidence="3 4">SDM007</strain>
    </source>
</reference>
<feature type="transmembrane region" description="Helical" evidence="2">
    <location>
        <begin position="9"/>
        <end position="27"/>
    </location>
</feature>
<feature type="coiled-coil region" evidence="1">
    <location>
        <begin position="67"/>
        <end position="94"/>
    </location>
</feature>
<dbReference type="EMBL" id="CP070506">
    <property type="protein sequence ID" value="QSB38291.1"/>
    <property type="molecule type" value="Genomic_DNA"/>
</dbReference>
<dbReference type="RefSeq" id="WP_205477257.1">
    <property type="nucleotide sequence ID" value="NZ_CP070506.1"/>
</dbReference>
<evidence type="ECO:0000256" key="1">
    <source>
        <dbReference type="SAM" id="Coils"/>
    </source>
</evidence>
<evidence type="ECO:0000256" key="2">
    <source>
        <dbReference type="SAM" id="Phobius"/>
    </source>
</evidence>
<name>A0ABX7JSC7_9PSED</name>
<keyword evidence="4" id="KW-1185">Reference proteome</keyword>